<keyword evidence="1" id="KW-1133">Transmembrane helix</keyword>
<proteinExistence type="predicted"/>
<feature type="transmembrane region" description="Helical" evidence="1">
    <location>
        <begin position="153"/>
        <end position="184"/>
    </location>
</feature>
<dbReference type="AlphaFoldDB" id="A0A5S9P6T7"/>
<dbReference type="OrthoDB" id="9793746at2"/>
<organism evidence="2 3">
    <name type="scientific">BD1-7 clade bacterium</name>
    <dbReference type="NCBI Taxonomy" id="2029982"/>
    <lineage>
        <taxon>Bacteria</taxon>
        <taxon>Pseudomonadati</taxon>
        <taxon>Pseudomonadota</taxon>
        <taxon>Gammaproteobacteria</taxon>
        <taxon>Cellvibrionales</taxon>
        <taxon>Spongiibacteraceae</taxon>
        <taxon>BD1-7 clade</taxon>
    </lineage>
</organism>
<evidence type="ECO:0000313" key="2">
    <source>
        <dbReference type="EMBL" id="CAA0099297.1"/>
    </source>
</evidence>
<feature type="transmembrane region" description="Helical" evidence="1">
    <location>
        <begin position="196"/>
        <end position="221"/>
    </location>
</feature>
<name>A0A5S9P6T7_9GAMM</name>
<evidence type="ECO:0000313" key="3">
    <source>
        <dbReference type="Proteomes" id="UP000441399"/>
    </source>
</evidence>
<feature type="transmembrane region" description="Helical" evidence="1">
    <location>
        <begin position="71"/>
        <end position="93"/>
    </location>
</feature>
<keyword evidence="1" id="KW-0472">Membrane</keyword>
<evidence type="ECO:0008006" key="4">
    <source>
        <dbReference type="Google" id="ProtNLM"/>
    </source>
</evidence>
<dbReference type="PANTHER" id="PTHR37308:SF1">
    <property type="entry name" value="POLYPRENYL-PHOSPHATE TRANSPORTER"/>
    <property type="match status" value="1"/>
</dbReference>
<accession>A0A5S9P6T7</accession>
<dbReference type="Pfam" id="PF04018">
    <property type="entry name" value="VCA0040-like"/>
    <property type="match status" value="1"/>
</dbReference>
<sequence>MRIPHKLGVYLKGVGMGAADVVPGVSGGTIAFITGIYDELLDSIRSINPNALKILFKDGIGACWQHINGTFLVTLLAGIFTSVLTLSHAITYLLAAYPLMLWSFFFGLVIASAVHIARELDLKAISNWVLIIAGAVLAFWITSHKPVHVEPDLLTIFVGGAIAICAMILPGISGSFILLMLGLYSHILQAIKGLDLMVIAVFGAGCATGLLSFVHLLSWMLKHYRSQSIAVLTGFLIGSLNALWPWKHVLETYVSSKGIVKPLIQQNVLPDQFAAVSGQDPQLIMCLLLAAGGVVLVLALEWLTDSE</sequence>
<dbReference type="PANTHER" id="PTHR37308">
    <property type="entry name" value="INTEGRAL MEMBRANE PROTEIN"/>
    <property type="match status" value="1"/>
</dbReference>
<feature type="transmembrane region" description="Helical" evidence="1">
    <location>
        <begin position="227"/>
        <end position="246"/>
    </location>
</feature>
<dbReference type="InterPro" id="IPR007163">
    <property type="entry name" value="VCA0040-like"/>
</dbReference>
<feature type="transmembrane region" description="Helical" evidence="1">
    <location>
        <begin position="283"/>
        <end position="303"/>
    </location>
</feature>
<dbReference type="Proteomes" id="UP000441399">
    <property type="component" value="Unassembled WGS sequence"/>
</dbReference>
<protein>
    <recommendedName>
        <fullName evidence="4">DUF368 domain-containing protein</fullName>
    </recommendedName>
</protein>
<gene>
    <name evidence="2" type="ORF">OPDIPICF_04264</name>
</gene>
<keyword evidence="1" id="KW-0812">Transmembrane</keyword>
<feature type="transmembrane region" description="Helical" evidence="1">
    <location>
        <begin position="124"/>
        <end position="141"/>
    </location>
</feature>
<reference evidence="2 3" key="1">
    <citation type="submission" date="2019-11" db="EMBL/GenBank/DDBJ databases">
        <authorList>
            <person name="Holert J."/>
        </authorList>
    </citation>
    <scope>NUCLEOTIDE SEQUENCE [LARGE SCALE GENOMIC DNA]</scope>
    <source>
        <strain evidence="2">SB11_3</strain>
    </source>
</reference>
<keyword evidence="3" id="KW-1185">Reference proteome</keyword>
<dbReference type="EMBL" id="CACSIO010000005">
    <property type="protein sequence ID" value="CAA0099297.1"/>
    <property type="molecule type" value="Genomic_DNA"/>
</dbReference>
<evidence type="ECO:0000256" key="1">
    <source>
        <dbReference type="SAM" id="Phobius"/>
    </source>
</evidence>
<feature type="transmembrane region" description="Helical" evidence="1">
    <location>
        <begin position="99"/>
        <end position="117"/>
    </location>
</feature>